<dbReference type="InterPro" id="IPR026341">
    <property type="entry name" value="T9SS_type_B"/>
</dbReference>
<evidence type="ECO:0000313" key="2">
    <source>
        <dbReference type="EMBL" id="MDN3708027.1"/>
    </source>
</evidence>
<sequence length="892" mass="98506">MKKIIYFFFCFFLFYPIIVDAHNIEREKEKPYISDNKRDFSFYAPLNDDCPEAVTLTVNTSHECVISFSSNFQGATPSGLPNTCAGVPNDDIWFEFTALSSVQVITLSNVTGNAPIVSGTLYSGTCNSLTQVSCLSSAGTGANRIDNLIMGETYRIRLFSMVSQINTVSSFDICITTLSPPIKVSTVTTNTQIRENLIKHPGCIEISNIQTKSGKDYDEYILYPANAVEGIGLFEKNNSLFPFEKGVVLSTGNVLSAPGPKTTQDQSSGSTFWTGDNDLNNLLTAQNIGGATLHASSIEFDFISSTDYFRLDYLLASDEYGNRCDNYDLVAFFLTDPNTGVTTNLATVPNTNTIVSPVTIKDGQYQQFPINCTSLNAVYFGNYYNGVSFESQSAPVNFRGTTIPMKATATVLPNQIYHLKIVIAEQKNNFSAGPGGVIYYDSYDTAVFIDGLSSIPDVLDLGPDYLIESNTALCNGDSAVLNTDLNPQIYTFQWYKNDLLISGANQPSLTVSTPGIYRLDARYGSACIISDEVTIEMYPSIYSGADIPTLETCVFGTTVTPLDITINKQFIESQLLIDVDQTELYFYESENDAIDGVDPITDITNYTPAQLPQNIYVSLLNKTTGCVELITFMIISKTTDFVKGPESIKLCVYDGLVDRTDLTIIESELRAQTESDIHISYYISEQQAQTQSNSIDNPKEFYPMALPVTIYVLIIDETTGCKTITSFQLIESEVVLPVSFGDVVICTQYILPALPENQFYSTEEYGKGTVLSTGSILKYGTHLYYINSVNNEGCIASTEQRVEVINCSVQKGISPNGDGLNDAFDLTNYHPLEVSIYNRYGKQVYHHANGYNNQWTGQDSAGKSLPDGTYYYRIVTVSEELTGYVYLLREVK</sequence>
<reference evidence="3" key="1">
    <citation type="journal article" date="2019" name="Int. J. Syst. Evol. Microbiol.">
        <title>The Global Catalogue of Microorganisms (GCM) 10K type strain sequencing project: providing services to taxonomists for standard genome sequencing and annotation.</title>
        <authorList>
            <consortium name="The Broad Institute Genomics Platform"/>
            <consortium name="The Broad Institute Genome Sequencing Center for Infectious Disease"/>
            <person name="Wu L."/>
            <person name="Ma J."/>
        </authorList>
    </citation>
    <scope>NUCLEOTIDE SEQUENCE [LARGE SCALE GENOMIC DNA]</scope>
    <source>
        <strain evidence="3">CECT 7184</strain>
    </source>
</reference>
<dbReference type="InterPro" id="IPR056600">
    <property type="entry name" value="GBD_T9SS_assoc"/>
</dbReference>
<dbReference type="Proteomes" id="UP001242368">
    <property type="component" value="Unassembled WGS sequence"/>
</dbReference>
<comment type="caution">
    <text evidence="2">The sequence shown here is derived from an EMBL/GenBank/DDBJ whole genome shotgun (WGS) entry which is preliminary data.</text>
</comment>
<dbReference type="Gene3D" id="2.60.40.4070">
    <property type="match status" value="1"/>
</dbReference>
<dbReference type="NCBIfam" id="TIGR04131">
    <property type="entry name" value="Bac_Flav_CTERM"/>
    <property type="match status" value="1"/>
</dbReference>
<organism evidence="2 3">
    <name type="scientific">Paenimyroides ceti</name>
    <dbReference type="NCBI Taxonomy" id="395087"/>
    <lineage>
        <taxon>Bacteria</taxon>
        <taxon>Pseudomonadati</taxon>
        <taxon>Bacteroidota</taxon>
        <taxon>Flavobacteriia</taxon>
        <taxon>Flavobacteriales</taxon>
        <taxon>Flavobacteriaceae</taxon>
        <taxon>Paenimyroides</taxon>
    </lineage>
</organism>
<dbReference type="Pfam" id="PF23759">
    <property type="entry name" value="GBD_T9SS_assoc"/>
    <property type="match status" value="1"/>
</dbReference>
<dbReference type="RefSeq" id="WP_290363912.1">
    <property type="nucleotide sequence ID" value="NZ_JAUFQU010000001.1"/>
</dbReference>
<gene>
    <name evidence="2" type="ORF">QW060_13000</name>
</gene>
<dbReference type="EMBL" id="JAUFQU010000001">
    <property type="protein sequence ID" value="MDN3708027.1"/>
    <property type="molecule type" value="Genomic_DNA"/>
</dbReference>
<proteinExistence type="predicted"/>
<protein>
    <submittedName>
        <fullName evidence="2">Choice-of-anchor L domain-containing protein</fullName>
    </submittedName>
</protein>
<dbReference type="Pfam" id="PF13585">
    <property type="entry name" value="CHU_C"/>
    <property type="match status" value="1"/>
</dbReference>
<dbReference type="NCBIfam" id="NF038133">
    <property type="entry name" value="choice_anch_L"/>
    <property type="match status" value="1"/>
</dbReference>
<name>A0ABT8CWU9_9FLAO</name>
<accession>A0ABT8CWU9</accession>
<evidence type="ECO:0000313" key="3">
    <source>
        <dbReference type="Proteomes" id="UP001242368"/>
    </source>
</evidence>
<dbReference type="InterPro" id="IPR049804">
    <property type="entry name" value="Choice_anch_L"/>
</dbReference>
<feature type="domain" description="T9SS-like galactose binding" evidence="1">
    <location>
        <begin position="47"/>
        <end position="173"/>
    </location>
</feature>
<keyword evidence="3" id="KW-1185">Reference proteome</keyword>
<evidence type="ECO:0000259" key="1">
    <source>
        <dbReference type="Pfam" id="PF23759"/>
    </source>
</evidence>